<accession>A0AA39XEX1</accession>
<sequence length="148" mass="15850">MVSLGRSPPIGKPAFPNAIYVLDIDKNCPSRSVGHRSFASVTGTRNYKRILAGLAAPHHFLGNQPVEMKLFKAEDGGGGTFYARMYENGELPASRLLPPGATMMKHGSLLWVGFRAPPAPSPQPQGSTSAYNCNLFSLLFSRSSSASP</sequence>
<dbReference type="AlphaFoldDB" id="A0AA39XEX1"/>
<evidence type="ECO:0000313" key="2">
    <source>
        <dbReference type="Proteomes" id="UP001175000"/>
    </source>
</evidence>
<keyword evidence="2" id="KW-1185">Reference proteome</keyword>
<dbReference type="Proteomes" id="UP001175000">
    <property type="component" value="Unassembled WGS sequence"/>
</dbReference>
<dbReference type="EMBL" id="JAULSU010000001">
    <property type="protein sequence ID" value="KAK0632702.1"/>
    <property type="molecule type" value="Genomic_DNA"/>
</dbReference>
<name>A0AA39XEX1_9PEZI</name>
<reference evidence="1" key="1">
    <citation type="submission" date="2023-06" db="EMBL/GenBank/DDBJ databases">
        <title>Genome-scale phylogeny and comparative genomics of the fungal order Sordariales.</title>
        <authorList>
            <consortium name="Lawrence Berkeley National Laboratory"/>
            <person name="Hensen N."/>
            <person name="Bonometti L."/>
            <person name="Westerberg I."/>
            <person name="Brannstrom I.O."/>
            <person name="Guillou S."/>
            <person name="Cros-Aarteil S."/>
            <person name="Calhoun S."/>
            <person name="Haridas S."/>
            <person name="Kuo A."/>
            <person name="Mondo S."/>
            <person name="Pangilinan J."/>
            <person name="Riley R."/>
            <person name="Labutti K."/>
            <person name="Andreopoulos B."/>
            <person name="Lipzen A."/>
            <person name="Chen C."/>
            <person name="Yanf M."/>
            <person name="Daum C."/>
            <person name="Ng V."/>
            <person name="Clum A."/>
            <person name="Steindorff A."/>
            <person name="Ohm R."/>
            <person name="Martin F."/>
            <person name="Silar P."/>
            <person name="Natvig D."/>
            <person name="Lalanne C."/>
            <person name="Gautier V."/>
            <person name="Ament-Velasquez S.L."/>
            <person name="Kruys A."/>
            <person name="Hutchinson M.I."/>
            <person name="Powell A.J."/>
            <person name="Barry K."/>
            <person name="Miller A.N."/>
            <person name="Grigoriev I.V."/>
            <person name="Debuchy R."/>
            <person name="Gladieux P."/>
            <person name="Thoren M.H."/>
            <person name="Johannesson H."/>
        </authorList>
    </citation>
    <scope>NUCLEOTIDE SEQUENCE</scope>
    <source>
        <strain evidence="1">CBS 606.72</strain>
    </source>
</reference>
<organism evidence="1 2">
    <name type="scientific">Immersiella caudata</name>
    <dbReference type="NCBI Taxonomy" id="314043"/>
    <lineage>
        <taxon>Eukaryota</taxon>
        <taxon>Fungi</taxon>
        <taxon>Dikarya</taxon>
        <taxon>Ascomycota</taxon>
        <taxon>Pezizomycotina</taxon>
        <taxon>Sordariomycetes</taxon>
        <taxon>Sordariomycetidae</taxon>
        <taxon>Sordariales</taxon>
        <taxon>Lasiosphaeriaceae</taxon>
        <taxon>Immersiella</taxon>
    </lineage>
</organism>
<protein>
    <submittedName>
        <fullName evidence="1">Uncharacterized protein</fullName>
    </submittedName>
</protein>
<evidence type="ECO:0000313" key="1">
    <source>
        <dbReference type="EMBL" id="KAK0632702.1"/>
    </source>
</evidence>
<gene>
    <name evidence="1" type="ORF">B0T14DRAFT_491012</name>
</gene>
<proteinExistence type="predicted"/>
<comment type="caution">
    <text evidence="1">The sequence shown here is derived from an EMBL/GenBank/DDBJ whole genome shotgun (WGS) entry which is preliminary data.</text>
</comment>